<dbReference type="InterPro" id="IPR001254">
    <property type="entry name" value="Trypsin_dom"/>
</dbReference>
<protein>
    <submittedName>
        <fullName evidence="4">Putative peptidase</fullName>
    </submittedName>
</protein>
<dbReference type="SMART" id="SM00020">
    <property type="entry name" value="Tryp_SPc"/>
    <property type="match status" value="1"/>
</dbReference>
<dbReference type="SUPFAM" id="SSF50494">
    <property type="entry name" value="Trypsin-like serine proteases"/>
    <property type="match status" value="1"/>
</dbReference>
<evidence type="ECO:0000313" key="5">
    <source>
        <dbReference type="Proteomes" id="UP000050488"/>
    </source>
</evidence>
<evidence type="ECO:0000256" key="1">
    <source>
        <dbReference type="ARBA" id="ARBA00023157"/>
    </source>
</evidence>
<dbReference type="PROSITE" id="PS00135">
    <property type="entry name" value="TRYPSIN_SER"/>
    <property type="match status" value="1"/>
</dbReference>
<dbReference type="PANTHER" id="PTHR24260">
    <property type="match status" value="1"/>
</dbReference>
<dbReference type="PANTHER" id="PTHR24260:SF136">
    <property type="entry name" value="GH08193P-RELATED"/>
    <property type="match status" value="1"/>
</dbReference>
<organism evidence="4 5">
    <name type="scientific">Corynebacterium lowii</name>
    <dbReference type="NCBI Taxonomy" id="1544413"/>
    <lineage>
        <taxon>Bacteria</taxon>
        <taxon>Bacillati</taxon>
        <taxon>Actinomycetota</taxon>
        <taxon>Actinomycetes</taxon>
        <taxon>Mycobacteriales</taxon>
        <taxon>Corynebacteriaceae</taxon>
        <taxon>Corynebacterium</taxon>
    </lineage>
</organism>
<dbReference type="InterPro" id="IPR043504">
    <property type="entry name" value="Peptidase_S1_PA_chymotrypsin"/>
</dbReference>
<dbReference type="Gene3D" id="2.40.10.10">
    <property type="entry name" value="Trypsin-like serine proteases"/>
    <property type="match status" value="1"/>
</dbReference>
<dbReference type="GO" id="GO:0004252">
    <property type="term" value="F:serine-type endopeptidase activity"/>
    <property type="evidence" value="ECO:0007669"/>
    <property type="project" value="InterPro"/>
</dbReference>
<sequence>MIYGGVGYISRVKNMKKTFAAAAAALALAVSTAPTSGAIEGGHDAIATPWSAKILVKGLCSGSVIAPNWILTAQHCVGDYQAGTVRIGERAEQSFSVDRVVVDPGGSDVALVHTAQPMPVIPAALSTVEPVRGQFSQTSGWGAGRFPMQQGSARVEGRYTDNARGGASMFVTRGVEGNQEPGDSGGPFHMGPMVFGVLSSVGAKDDEGHVGANYTSVAPLLPWVYSTIAPVTGSV</sequence>
<feature type="chain" id="PRO_5006187119" evidence="2">
    <location>
        <begin position="39"/>
        <end position="235"/>
    </location>
</feature>
<reference evidence="4 5" key="1">
    <citation type="submission" date="2015-10" db="EMBL/GenBank/DDBJ databases">
        <title>Corynebacteirum lowii and Corynebacterium oculi species nova, derived from human clinical disease and and emended description of Corynebacterium mastiditis.</title>
        <authorList>
            <person name="Bernard K."/>
            <person name="Pacheco A.L."/>
            <person name="Mcdougall C."/>
            <person name="Burtx T."/>
            <person name="Weibe D."/>
            <person name="Tyler S."/>
            <person name="Olson A.B."/>
            <person name="Cnockaert M."/>
            <person name="Eguchi H."/>
            <person name="Kuwahara T."/>
            <person name="Nakayama-Imaohji H."/>
            <person name="Boudewijins M."/>
            <person name="Van Hoecke F."/>
            <person name="Bernier A.-M."/>
            <person name="Vandamme P."/>
        </authorList>
    </citation>
    <scope>NUCLEOTIDE SEQUENCE [LARGE SCALE GENOMIC DNA]</scope>
    <source>
        <strain evidence="4 5">NML 130206</strain>
    </source>
</reference>
<dbReference type="InterPro" id="IPR009003">
    <property type="entry name" value="Peptidase_S1_PA"/>
</dbReference>
<dbReference type="InterPro" id="IPR033116">
    <property type="entry name" value="TRYPSIN_SER"/>
</dbReference>
<keyword evidence="1" id="KW-1015">Disulfide bond</keyword>
<dbReference type="AlphaFoldDB" id="A0A0Q0YKV0"/>
<name>A0A0Q0YKV0_9CORY</name>
<accession>A0A0Q0YKV0</accession>
<comment type="caution">
    <text evidence="4">The sequence shown here is derived from an EMBL/GenBank/DDBJ whole genome shotgun (WGS) entry which is preliminary data.</text>
</comment>
<keyword evidence="5" id="KW-1185">Reference proteome</keyword>
<dbReference type="EMBL" id="LKEV01000001">
    <property type="protein sequence ID" value="KQB87577.1"/>
    <property type="molecule type" value="Genomic_DNA"/>
</dbReference>
<evidence type="ECO:0000313" key="4">
    <source>
        <dbReference type="EMBL" id="KQB87577.1"/>
    </source>
</evidence>
<proteinExistence type="predicted"/>
<dbReference type="PROSITE" id="PS50240">
    <property type="entry name" value="TRYPSIN_DOM"/>
    <property type="match status" value="1"/>
</dbReference>
<dbReference type="Proteomes" id="UP000050488">
    <property type="component" value="Unassembled WGS sequence"/>
</dbReference>
<gene>
    <name evidence="4" type="ORF">Clow_00636</name>
</gene>
<evidence type="ECO:0000256" key="2">
    <source>
        <dbReference type="SAM" id="SignalP"/>
    </source>
</evidence>
<feature type="signal peptide" evidence="2">
    <location>
        <begin position="1"/>
        <end position="38"/>
    </location>
</feature>
<dbReference type="PRINTS" id="PR00722">
    <property type="entry name" value="CHYMOTRYPSIN"/>
</dbReference>
<dbReference type="InterPro" id="IPR051333">
    <property type="entry name" value="CLIP_Serine_Protease"/>
</dbReference>
<dbReference type="PATRIC" id="fig|1544413.3.peg.640"/>
<evidence type="ECO:0000259" key="3">
    <source>
        <dbReference type="PROSITE" id="PS50240"/>
    </source>
</evidence>
<feature type="domain" description="Peptidase S1" evidence="3">
    <location>
        <begin position="39"/>
        <end position="229"/>
    </location>
</feature>
<dbReference type="STRING" id="1544413.Clow_00636"/>
<dbReference type="Pfam" id="PF00089">
    <property type="entry name" value="Trypsin"/>
    <property type="match status" value="1"/>
</dbReference>
<keyword evidence="2" id="KW-0732">Signal</keyword>
<dbReference type="GO" id="GO:0006508">
    <property type="term" value="P:proteolysis"/>
    <property type="evidence" value="ECO:0007669"/>
    <property type="project" value="InterPro"/>
</dbReference>
<dbReference type="InterPro" id="IPR001314">
    <property type="entry name" value="Peptidase_S1A"/>
</dbReference>